<dbReference type="OrthoDB" id="6003696at2"/>
<comment type="caution">
    <text evidence="2">The sequence shown here is derived from an EMBL/GenBank/DDBJ whole genome shotgun (WGS) entry which is preliminary data.</text>
</comment>
<dbReference type="STRING" id="1385510.GCA_000425205_03598"/>
<evidence type="ECO:0000259" key="1">
    <source>
        <dbReference type="Pfam" id="PF01965"/>
    </source>
</evidence>
<evidence type="ECO:0000313" key="3">
    <source>
        <dbReference type="Proteomes" id="UP000030528"/>
    </source>
</evidence>
<dbReference type="Gene3D" id="3.40.50.880">
    <property type="match status" value="1"/>
</dbReference>
<dbReference type="EMBL" id="AVPE01000024">
    <property type="protein sequence ID" value="KGX89295.1"/>
    <property type="molecule type" value="Genomic_DNA"/>
</dbReference>
<dbReference type="RefSeq" id="WP_026801770.1">
    <property type="nucleotide sequence ID" value="NZ_AULI01000024.1"/>
</dbReference>
<reference evidence="2 3" key="1">
    <citation type="submission" date="2013-08" db="EMBL/GenBank/DDBJ databases">
        <authorList>
            <person name="Huang J."/>
            <person name="Wang G."/>
        </authorList>
    </citation>
    <scope>NUCLEOTIDE SEQUENCE [LARGE SCALE GENOMIC DNA]</scope>
    <source>
        <strain evidence="2 3">JSM 076056</strain>
    </source>
</reference>
<dbReference type="GO" id="GO:0016740">
    <property type="term" value="F:transferase activity"/>
    <property type="evidence" value="ECO:0007669"/>
    <property type="project" value="UniProtKB-KW"/>
</dbReference>
<dbReference type="InterPro" id="IPR029062">
    <property type="entry name" value="Class_I_gatase-like"/>
</dbReference>
<dbReference type="CDD" id="cd03140">
    <property type="entry name" value="GATase1_PfpI_3"/>
    <property type="match status" value="1"/>
</dbReference>
<feature type="domain" description="DJ-1/PfpI" evidence="1">
    <location>
        <begin position="4"/>
        <end position="175"/>
    </location>
</feature>
<proteinExistence type="predicted"/>
<organism evidence="2 3">
    <name type="scientific">Pontibacillus halophilus JSM 076056 = DSM 19796</name>
    <dbReference type="NCBI Taxonomy" id="1385510"/>
    <lineage>
        <taxon>Bacteria</taxon>
        <taxon>Bacillati</taxon>
        <taxon>Bacillota</taxon>
        <taxon>Bacilli</taxon>
        <taxon>Bacillales</taxon>
        <taxon>Bacillaceae</taxon>
        <taxon>Pontibacillus</taxon>
    </lineage>
</organism>
<evidence type="ECO:0000313" key="2">
    <source>
        <dbReference type="EMBL" id="KGX89295.1"/>
    </source>
</evidence>
<dbReference type="AlphaFoldDB" id="A0A0A5GDU2"/>
<protein>
    <submittedName>
        <fullName evidence="2">Glutamine amidotransferase</fullName>
    </submittedName>
</protein>
<dbReference type="PANTHER" id="PTHR48094:SF19">
    <property type="entry name" value="DJ-1_PFPI DOMAIN-CONTAINING PROTEIN"/>
    <property type="match status" value="1"/>
</dbReference>
<keyword evidence="2" id="KW-0315">Glutamine amidotransferase</keyword>
<dbReference type="GO" id="GO:0005737">
    <property type="term" value="C:cytoplasm"/>
    <property type="evidence" value="ECO:0007669"/>
    <property type="project" value="TreeGrafter"/>
</dbReference>
<dbReference type="InterPro" id="IPR002818">
    <property type="entry name" value="DJ-1/PfpI"/>
</dbReference>
<dbReference type="Proteomes" id="UP000030528">
    <property type="component" value="Unassembled WGS sequence"/>
</dbReference>
<dbReference type="eggNOG" id="COG0693">
    <property type="taxonomic scope" value="Bacteria"/>
</dbReference>
<dbReference type="Pfam" id="PF01965">
    <property type="entry name" value="DJ-1_PfpI"/>
    <property type="match status" value="1"/>
</dbReference>
<dbReference type="PANTHER" id="PTHR48094">
    <property type="entry name" value="PROTEIN/NUCLEIC ACID DEGLYCASE DJ-1-RELATED"/>
    <property type="match status" value="1"/>
</dbReference>
<accession>A0A0A5GDU2</accession>
<keyword evidence="2" id="KW-0808">Transferase</keyword>
<name>A0A0A5GDU2_9BACI</name>
<keyword evidence="3" id="KW-1185">Reference proteome</keyword>
<gene>
    <name evidence="2" type="ORF">N781_09360</name>
</gene>
<dbReference type="SUPFAM" id="SSF52317">
    <property type="entry name" value="Class I glutamine amidotransferase-like"/>
    <property type="match status" value="1"/>
</dbReference>
<sequence length="210" mass="23123">MRTKRVYLYVCDTMSDWEYGYLLAELHTGRYFKQGIAPLEVTTVGATVEMVTTMGGLTVQPDVSVTGCTIESGDLLILPGATTWRDEIHQPILEKVGRALEVGGIVAAICGATEGLAAVGYLDSRKHTSNNLEYLKMVCPTYKGESLYEDGPTATHANLITASGIAPLEFAMEVLRGMEVCKEDTLHSWYNLNKTQQPEHFFELMNSIAH</sequence>
<dbReference type="InterPro" id="IPR050325">
    <property type="entry name" value="Prot/Nucl_acid_deglycase"/>
</dbReference>